<comment type="catalytic activity">
    <reaction evidence="12">
        <text>L-threonyl-[protein] + ATP = O-phospho-L-threonyl-[protein] + ADP + H(+)</text>
        <dbReference type="Rhea" id="RHEA:46608"/>
        <dbReference type="Rhea" id="RHEA-COMP:11060"/>
        <dbReference type="Rhea" id="RHEA-COMP:11605"/>
        <dbReference type="ChEBI" id="CHEBI:15378"/>
        <dbReference type="ChEBI" id="CHEBI:30013"/>
        <dbReference type="ChEBI" id="CHEBI:30616"/>
        <dbReference type="ChEBI" id="CHEBI:61977"/>
        <dbReference type="ChEBI" id="CHEBI:456216"/>
        <dbReference type="EC" id="2.7.11.1"/>
    </reaction>
</comment>
<evidence type="ECO:0000256" key="10">
    <source>
        <dbReference type="ARBA" id="ARBA00022989"/>
    </source>
</evidence>
<dbReference type="InterPro" id="IPR001245">
    <property type="entry name" value="Ser-Thr/Tyr_kinase_cat_dom"/>
</dbReference>
<keyword evidence="3" id="KW-1003">Cell membrane</keyword>
<evidence type="ECO:0000256" key="7">
    <source>
        <dbReference type="ARBA" id="ARBA00022741"/>
    </source>
</evidence>
<dbReference type="SUPFAM" id="SSF56112">
    <property type="entry name" value="Protein kinase-like (PK-like)"/>
    <property type="match status" value="1"/>
</dbReference>
<evidence type="ECO:0000256" key="15">
    <source>
        <dbReference type="RuleBase" id="RU000304"/>
    </source>
</evidence>
<feature type="binding site" evidence="14">
    <location>
        <position position="31"/>
    </location>
    <ligand>
        <name>ATP</name>
        <dbReference type="ChEBI" id="CHEBI:30616"/>
    </ligand>
</feature>
<evidence type="ECO:0000256" key="5">
    <source>
        <dbReference type="ARBA" id="ARBA00022679"/>
    </source>
</evidence>
<feature type="compositionally biased region" description="Polar residues" evidence="16">
    <location>
        <begin position="288"/>
        <end position="299"/>
    </location>
</feature>
<dbReference type="FunFam" id="3.30.200.20:FF:000162">
    <property type="entry name" value="Adenine nucleotide alpha hydrolase-like domain kinase"/>
    <property type="match status" value="1"/>
</dbReference>
<dbReference type="Proteomes" id="UP001162972">
    <property type="component" value="Chromosome 10"/>
</dbReference>
<dbReference type="PANTHER" id="PTHR47982:SF44">
    <property type="entry name" value="PROLINE-RICH RECEPTOR-LIKE PROTEIN KINASE PERK13-RELATED"/>
    <property type="match status" value="1"/>
</dbReference>
<evidence type="ECO:0000256" key="1">
    <source>
        <dbReference type="ARBA" id="ARBA00004162"/>
    </source>
</evidence>
<dbReference type="PROSITE" id="PS00108">
    <property type="entry name" value="PROTEIN_KINASE_ST"/>
    <property type="match status" value="1"/>
</dbReference>
<evidence type="ECO:0000256" key="9">
    <source>
        <dbReference type="ARBA" id="ARBA00022840"/>
    </source>
</evidence>
<dbReference type="GO" id="GO:0004674">
    <property type="term" value="F:protein serine/threonine kinase activity"/>
    <property type="evidence" value="ECO:0007669"/>
    <property type="project" value="UniProtKB-KW"/>
</dbReference>
<evidence type="ECO:0000256" key="8">
    <source>
        <dbReference type="ARBA" id="ARBA00022777"/>
    </source>
</evidence>
<organism evidence="18 19">
    <name type="scientific">Salix udensis</name>
    <dbReference type="NCBI Taxonomy" id="889485"/>
    <lineage>
        <taxon>Eukaryota</taxon>
        <taxon>Viridiplantae</taxon>
        <taxon>Streptophyta</taxon>
        <taxon>Embryophyta</taxon>
        <taxon>Tracheophyta</taxon>
        <taxon>Spermatophyta</taxon>
        <taxon>Magnoliopsida</taxon>
        <taxon>eudicotyledons</taxon>
        <taxon>Gunneridae</taxon>
        <taxon>Pentapetalae</taxon>
        <taxon>rosids</taxon>
        <taxon>fabids</taxon>
        <taxon>Malpighiales</taxon>
        <taxon>Salicaceae</taxon>
        <taxon>Saliceae</taxon>
        <taxon>Salix</taxon>
    </lineage>
</organism>
<evidence type="ECO:0000256" key="2">
    <source>
        <dbReference type="ARBA" id="ARBA00012513"/>
    </source>
</evidence>
<dbReference type="InterPro" id="IPR008271">
    <property type="entry name" value="Ser/Thr_kinase_AS"/>
</dbReference>
<dbReference type="SMART" id="SM00220">
    <property type="entry name" value="S_TKc"/>
    <property type="match status" value="1"/>
</dbReference>
<dbReference type="Pfam" id="PF07714">
    <property type="entry name" value="PK_Tyr_Ser-Thr"/>
    <property type="match status" value="1"/>
</dbReference>
<dbReference type="PROSITE" id="PS00107">
    <property type="entry name" value="PROTEIN_KINASE_ATP"/>
    <property type="match status" value="1"/>
</dbReference>
<sequence>MDLLVRNIIGEGGFGCVFEGRMPDGKAVAVKQLKAGSGQGEREFKAEVEIISRVHHRHLVSLVGYCISDSQRLLIYEFVPNKTLEHHLHAKDIPVLDWPKRLKIAIGSAKGLAYLHEDCHPTIIHRDIKSSNILLDDAFEAQVADFGLARLNDTAQTHVSTRVMGTFGYVIVSFDSSQPLGDESLVEWARPLLIHALETGEIGELVDTRLEKHYVESELFRMVETAAACVRHSAPKRPRMAQVVRALDSEGELSDLSNGVKFGQSTVYDSAQYSKDISKFRGMAIGSQGSSEFDTSSGDYSGRINHIP</sequence>
<dbReference type="Gene3D" id="1.10.510.10">
    <property type="entry name" value="Transferase(Phosphotransferase) domain 1"/>
    <property type="match status" value="2"/>
</dbReference>
<keyword evidence="5" id="KW-0808">Transferase</keyword>
<keyword evidence="10" id="KW-1133">Transmembrane helix</keyword>
<dbReference type="PROSITE" id="PS50011">
    <property type="entry name" value="PROTEIN_KINASE_DOM"/>
    <property type="match status" value="1"/>
</dbReference>
<dbReference type="Gene3D" id="3.30.200.20">
    <property type="entry name" value="Phosphorylase Kinase, domain 1"/>
    <property type="match status" value="1"/>
</dbReference>
<feature type="domain" description="Protein kinase" evidence="17">
    <location>
        <begin position="3"/>
        <end position="253"/>
    </location>
</feature>
<dbReference type="InterPro" id="IPR011009">
    <property type="entry name" value="Kinase-like_dom_sf"/>
</dbReference>
<evidence type="ECO:0000256" key="16">
    <source>
        <dbReference type="SAM" id="MobiDB-lite"/>
    </source>
</evidence>
<dbReference type="GO" id="GO:0005524">
    <property type="term" value="F:ATP binding"/>
    <property type="evidence" value="ECO:0007669"/>
    <property type="project" value="UniProtKB-UniRule"/>
</dbReference>
<evidence type="ECO:0000256" key="4">
    <source>
        <dbReference type="ARBA" id="ARBA00022527"/>
    </source>
</evidence>
<keyword evidence="19" id="KW-1185">Reference proteome</keyword>
<keyword evidence="7 14" id="KW-0547">Nucleotide-binding</keyword>
<dbReference type="InterPro" id="IPR000719">
    <property type="entry name" value="Prot_kinase_dom"/>
</dbReference>
<keyword evidence="6" id="KW-0812">Transmembrane</keyword>
<comment type="subcellular location">
    <subcellularLocation>
        <location evidence="1">Cell membrane</location>
        <topology evidence="1">Single-pass membrane protein</topology>
    </subcellularLocation>
</comment>
<dbReference type="EMBL" id="JAPFFJ010000003">
    <property type="protein sequence ID" value="KAJ6431156.1"/>
    <property type="molecule type" value="Genomic_DNA"/>
</dbReference>
<gene>
    <name evidence="18" type="ORF">OIU84_018614</name>
</gene>
<evidence type="ECO:0000259" key="17">
    <source>
        <dbReference type="PROSITE" id="PS50011"/>
    </source>
</evidence>
<keyword evidence="8" id="KW-0418">Kinase</keyword>
<name>A0AAD6PIM9_9ROSI</name>
<evidence type="ECO:0000313" key="19">
    <source>
        <dbReference type="Proteomes" id="UP001162972"/>
    </source>
</evidence>
<reference evidence="18 19" key="1">
    <citation type="journal article" date="2023" name="Int. J. Mol. Sci.">
        <title>De Novo Assembly and Annotation of 11 Diverse Shrub Willow (Salix) Genomes Reveals Novel Gene Organization in Sex-Linked Regions.</title>
        <authorList>
            <person name="Hyden B."/>
            <person name="Feng K."/>
            <person name="Yates T.B."/>
            <person name="Jawdy S."/>
            <person name="Cereghino C."/>
            <person name="Smart L.B."/>
            <person name="Muchero W."/>
        </authorList>
    </citation>
    <scope>NUCLEOTIDE SEQUENCE [LARGE SCALE GENOMIC DNA]</scope>
    <source>
        <tissue evidence="18">Shoot tip</tissue>
    </source>
</reference>
<protein>
    <recommendedName>
        <fullName evidence="2">non-specific serine/threonine protein kinase</fullName>
        <ecNumber evidence="2">2.7.11.1</ecNumber>
    </recommendedName>
</protein>
<evidence type="ECO:0000256" key="11">
    <source>
        <dbReference type="ARBA" id="ARBA00023136"/>
    </source>
</evidence>
<comment type="similarity">
    <text evidence="15">Belongs to the protein kinase superfamily.</text>
</comment>
<evidence type="ECO:0000313" key="18">
    <source>
        <dbReference type="EMBL" id="KAJ6431156.1"/>
    </source>
</evidence>
<evidence type="ECO:0000256" key="6">
    <source>
        <dbReference type="ARBA" id="ARBA00022692"/>
    </source>
</evidence>
<keyword evidence="9 14" id="KW-0067">ATP-binding</keyword>
<keyword evidence="11" id="KW-0472">Membrane</keyword>
<dbReference type="GO" id="GO:0005886">
    <property type="term" value="C:plasma membrane"/>
    <property type="evidence" value="ECO:0007669"/>
    <property type="project" value="UniProtKB-SubCell"/>
</dbReference>
<keyword evidence="4 15" id="KW-0723">Serine/threonine-protein kinase</keyword>
<dbReference type="FunFam" id="1.10.510.10:FF:001424">
    <property type="entry name" value="Protein kinase superfamily protein"/>
    <property type="match status" value="1"/>
</dbReference>
<proteinExistence type="inferred from homology"/>
<accession>A0AAD6PIM9</accession>
<dbReference type="EC" id="2.7.11.1" evidence="2"/>
<evidence type="ECO:0000256" key="13">
    <source>
        <dbReference type="ARBA" id="ARBA00048679"/>
    </source>
</evidence>
<evidence type="ECO:0000256" key="3">
    <source>
        <dbReference type="ARBA" id="ARBA00022475"/>
    </source>
</evidence>
<comment type="caution">
    <text evidence="18">The sequence shown here is derived from an EMBL/GenBank/DDBJ whole genome shotgun (WGS) entry which is preliminary data.</text>
</comment>
<dbReference type="InterPro" id="IPR017441">
    <property type="entry name" value="Protein_kinase_ATP_BS"/>
</dbReference>
<dbReference type="InterPro" id="IPR047117">
    <property type="entry name" value="PERK1-13-like"/>
</dbReference>
<comment type="catalytic activity">
    <reaction evidence="13">
        <text>L-seryl-[protein] + ATP = O-phospho-L-seryl-[protein] + ADP + H(+)</text>
        <dbReference type="Rhea" id="RHEA:17989"/>
        <dbReference type="Rhea" id="RHEA-COMP:9863"/>
        <dbReference type="Rhea" id="RHEA-COMP:11604"/>
        <dbReference type="ChEBI" id="CHEBI:15378"/>
        <dbReference type="ChEBI" id="CHEBI:29999"/>
        <dbReference type="ChEBI" id="CHEBI:30616"/>
        <dbReference type="ChEBI" id="CHEBI:83421"/>
        <dbReference type="ChEBI" id="CHEBI:456216"/>
        <dbReference type="EC" id="2.7.11.1"/>
    </reaction>
</comment>
<evidence type="ECO:0000256" key="12">
    <source>
        <dbReference type="ARBA" id="ARBA00047899"/>
    </source>
</evidence>
<feature type="region of interest" description="Disordered" evidence="16">
    <location>
        <begin position="288"/>
        <end position="308"/>
    </location>
</feature>
<evidence type="ECO:0000256" key="14">
    <source>
        <dbReference type="PROSITE-ProRule" id="PRU10141"/>
    </source>
</evidence>
<dbReference type="PANTHER" id="PTHR47982">
    <property type="entry name" value="PROLINE-RICH RECEPTOR-LIKE PROTEIN KINASE PERK4"/>
    <property type="match status" value="1"/>
</dbReference>
<dbReference type="AlphaFoldDB" id="A0AAD6PIM9"/>